<gene>
    <name evidence="2" type="ORF">QYF61_016714</name>
</gene>
<evidence type="ECO:0000313" key="2">
    <source>
        <dbReference type="EMBL" id="KAK4816397.1"/>
    </source>
</evidence>
<organism evidence="2 3">
    <name type="scientific">Mycteria americana</name>
    <name type="common">Wood stork</name>
    <dbReference type="NCBI Taxonomy" id="33587"/>
    <lineage>
        <taxon>Eukaryota</taxon>
        <taxon>Metazoa</taxon>
        <taxon>Chordata</taxon>
        <taxon>Craniata</taxon>
        <taxon>Vertebrata</taxon>
        <taxon>Euteleostomi</taxon>
        <taxon>Archelosauria</taxon>
        <taxon>Archosauria</taxon>
        <taxon>Dinosauria</taxon>
        <taxon>Saurischia</taxon>
        <taxon>Theropoda</taxon>
        <taxon>Coelurosauria</taxon>
        <taxon>Aves</taxon>
        <taxon>Neognathae</taxon>
        <taxon>Neoaves</taxon>
        <taxon>Aequornithes</taxon>
        <taxon>Ciconiiformes</taxon>
        <taxon>Ciconiidae</taxon>
        <taxon>Mycteria</taxon>
    </lineage>
</organism>
<dbReference type="PANTHER" id="PTHR33332">
    <property type="entry name" value="REVERSE TRANSCRIPTASE DOMAIN-CONTAINING PROTEIN"/>
    <property type="match status" value="1"/>
</dbReference>
<dbReference type="Pfam" id="PF00078">
    <property type="entry name" value="RVT_1"/>
    <property type="match status" value="1"/>
</dbReference>
<evidence type="ECO:0000259" key="1">
    <source>
        <dbReference type="Pfam" id="PF00078"/>
    </source>
</evidence>
<dbReference type="Proteomes" id="UP001333110">
    <property type="component" value="Unassembled WGS sequence"/>
</dbReference>
<protein>
    <recommendedName>
        <fullName evidence="1">Reverse transcriptase domain-containing protein</fullName>
    </recommendedName>
</protein>
<comment type="caution">
    <text evidence="2">The sequence shown here is derived from an EMBL/GenBank/DDBJ whole genome shotgun (WGS) entry which is preliminary data.</text>
</comment>
<dbReference type="InterPro" id="IPR000477">
    <property type="entry name" value="RT_dom"/>
</dbReference>
<sequence>MKSCELTTTLIPHPTLCHLGWEKEAEKLGVKGHLKDNIIIRHSQHVFIKGKSCLTNLVSYYDKVTCQWMKERQWIKDFDTVPHSNLLKKLSGCEELAEQQGLRVVVNEAVSGHGVPQGSTLGAVLFNIFINYLDQVFDDTYLGGAVDSFKGQDGLQRDLDRLEHWGIVNGMKFNKNKCDSAPETVTYKLGEEWLESSPAERDLGVLVDSRLNRSQQCALAAKGCILGCIKHSITSMSVLYPELMWPHFEYCVQFWAPQFQQDVKVFECVQRRATNLVNGLEGMSCEERLRTLHLSGEKEVEGIHGNGSKLYQGRIRHDIRKHFFTKRVIKHWNKLPREVVNAPRLNRLLQHGFLPQGHKFCQKTCSSVGSPLSTGPQVLPGACSSTGSPQGHSFLQDIHLLWRGVLHGLRVDICSTVALQGLQGDNLPHHGLHHGLQENLLWCLEYLLPLLLH</sequence>
<accession>A0AAN7NI06</accession>
<proteinExistence type="predicted"/>
<dbReference type="AlphaFoldDB" id="A0AAN7NI06"/>
<evidence type="ECO:0000313" key="3">
    <source>
        <dbReference type="Proteomes" id="UP001333110"/>
    </source>
</evidence>
<name>A0AAN7NI06_MYCAM</name>
<feature type="domain" description="Reverse transcriptase" evidence="1">
    <location>
        <begin position="34"/>
        <end position="187"/>
    </location>
</feature>
<dbReference type="EMBL" id="JAUNZN010000009">
    <property type="protein sequence ID" value="KAK4816397.1"/>
    <property type="molecule type" value="Genomic_DNA"/>
</dbReference>
<reference evidence="2 3" key="1">
    <citation type="journal article" date="2023" name="J. Hered.">
        <title>Chromosome-level genome of the wood stork (Mycteria americana) provides insight into avian chromosome evolution.</title>
        <authorList>
            <person name="Flamio R. Jr."/>
            <person name="Ramstad K.M."/>
        </authorList>
    </citation>
    <scope>NUCLEOTIDE SEQUENCE [LARGE SCALE GENOMIC DNA]</scope>
    <source>
        <strain evidence="2">JAX WOST 10</strain>
    </source>
</reference>
<keyword evidence="3" id="KW-1185">Reference proteome</keyword>